<accession>A0A835PJ82</accession>
<sequence length="67" mass="7482">MFNNLAKEITIVMKMKTMMLTSKIELEEALESDVDEAYGCGTEQSKGKTERACVPETRQKKPKGING</sequence>
<name>A0A835PJ82_VANPL</name>
<proteinExistence type="predicted"/>
<reference evidence="4 5" key="1">
    <citation type="journal article" date="2020" name="Nat. Food">
        <title>A phased Vanilla planifolia genome enables genetic improvement of flavour and production.</title>
        <authorList>
            <person name="Hasing T."/>
            <person name="Tang H."/>
            <person name="Brym M."/>
            <person name="Khazi F."/>
            <person name="Huang T."/>
            <person name="Chambers A.H."/>
        </authorList>
    </citation>
    <scope>NUCLEOTIDE SEQUENCE [LARGE SCALE GENOMIC DNA]</scope>
    <source>
        <tissue evidence="2">Leaf</tissue>
    </source>
</reference>
<dbReference type="AlphaFoldDB" id="A0A835PJ82"/>
<protein>
    <submittedName>
        <fullName evidence="2">Uncharacterized protein</fullName>
    </submittedName>
</protein>
<dbReference type="Proteomes" id="UP000639772">
    <property type="component" value="Unassembled WGS sequence"/>
</dbReference>
<keyword evidence="4" id="KW-1185">Reference proteome</keyword>
<evidence type="ECO:0000256" key="1">
    <source>
        <dbReference type="SAM" id="MobiDB-lite"/>
    </source>
</evidence>
<gene>
    <name evidence="3" type="ORF">HPP92_024766</name>
    <name evidence="2" type="ORF">HPP92_025067</name>
</gene>
<evidence type="ECO:0000313" key="2">
    <source>
        <dbReference type="EMBL" id="KAG0452403.1"/>
    </source>
</evidence>
<evidence type="ECO:0000313" key="4">
    <source>
        <dbReference type="Proteomes" id="UP000636800"/>
    </source>
</evidence>
<organism evidence="2 4">
    <name type="scientific">Vanilla planifolia</name>
    <name type="common">Vanilla</name>
    <dbReference type="NCBI Taxonomy" id="51239"/>
    <lineage>
        <taxon>Eukaryota</taxon>
        <taxon>Viridiplantae</taxon>
        <taxon>Streptophyta</taxon>
        <taxon>Embryophyta</taxon>
        <taxon>Tracheophyta</taxon>
        <taxon>Spermatophyta</taxon>
        <taxon>Magnoliopsida</taxon>
        <taxon>Liliopsida</taxon>
        <taxon>Asparagales</taxon>
        <taxon>Orchidaceae</taxon>
        <taxon>Vanilloideae</taxon>
        <taxon>Vanilleae</taxon>
        <taxon>Vanilla</taxon>
    </lineage>
</organism>
<comment type="caution">
    <text evidence="2">The sequence shown here is derived from an EMBL/GenBank/DDBJ whole genome shotgun (WGS) entry which is preliminary data.</text>
</comment>
<dbReference type="EMBL" id="JADCNM010000014">
    <property type="protein sequence ID" value="KAG0453462.1"/>
    <property type="molecule type" value="Genomic_DNA"/>
</dbReference>
<feature type="region of interest" description="Disordered" evidence="1">
    <location>
        <begin position="41"/>
        <end position="67"/>
    </location>
</feature>
<dbReference type="EMBL" id="JADCNL010000014">
    <property type="protein sequence ID" value="KAG0452403.1"/>
    <property type="molecule type" value="Genomic_DNA"/>
</dbReference>
<evidence type="ECO:0000313" key="3">
    <source>
        <dbReference type="EMBL" id="KAG0453462.1"/>
    </source>
</evidence>
<evidence type="ECO:0000313" key="5">
    <source>
        <dbReference type="Proteomes" id="UP000639772"/>
    </source>
</evidence>
<feature type="compositionally biased region" description="Basic and acidic residues" evidence="1">
    <location>
        <begin position="45"/>
        <end position="59"/>
    </location>
</feature>
<dbReference type="Proteomes" id="UP000636800">
    <property type="component" value="Unassembled WGS sequence"/>
</dbReference>